<name>A0ACB8T9U3_9AGAM</name>
<reference evidence="1" key="2">
    <citation type="journal article" date="2022" name="New Phytol.">
        <title>Evolutionary transition to the ectomycorrhizal habit in the genomes of a hyperdiverse lineage of mushroom-forming fungi.</title>
        <authorList>
            <person name="Looney B."/>
            <person name="Miyauchi S."/>
            <person name="Morin E."/>
            <person name="Drula E."/>
            <person name="Courty P.E."/>
            <person name="Kohler A."/>
            <person name="Kuo A."/>
            <person name="LaButti K."/>
            <person name="Pangilinan J."/>
            <person name="Lipzen A."/>
            <person name="Riley R."/>
            <person name="Andreopoulos W."/>
            <person name="He G."/>
            <person name="Johnson J."/>
            <person name="Nolan M."/>
            <person name="Tritt A."/>
            <person name="Barry K.W."/>
            <person name="Grigoriev I.V."/>
            <person name="Nagy L.G."/>
            <person name="Hibbett D."/>
            <person name="Henrissat B."/>
            <person name="Matheny P.B."/>
            <person name="Labbe J."/>
            <person name="Martin F.M."/>
        </authorList>
    </citation>
    <scope>NUCLEOTIDE SEQUENCE</scope>
    <source>
        <strain evidence="1">HHB10654</strain>
    </source>
</reference>
<protein>
    <submittedName>
        <fullName evidence="1">APC amino acid permease</fullName>
    </submittedName>
</protein>
<reference evidence="1" key="1">
    <citation type="submission" date="2021-03" db="EMBL/GenBank/DDBJ databases">
        <authorList>
            <consortium name="DOE Joint Genome Institute"/>
            <person name="Ahrendt S."/>
            <person name="Looney B.P."/>
            <person name="Miyauchi S."/>
            <person name="Morin E."/>
            <person name="Drula E."/>
            <person name="Courty P.E."/>
            <person name="Chicoki N."/>
            <person name="Fauchery L."/>
            <person name="Kohler A."/>
            <person name="Kuo A."/>
            <person name="Labutti K."/>
            <person name="Pangilinan J."/>
            <person name="Lipzen A."/>
            <person name="Riley R."/>
            <person name="Andreopoulos W."/>
            <person name="He G."/>
            <person name="Johnson J."/>
            <person name="Barry K.W."/>
            <person name="Grigoriev I.V."/>
            <person name="Nagy L."/>
            <person name="Hibbett D."/>
            <person name="Henrissat B."/>
            <person name="Matheny P.B."/>
            <person name="Labbe J."/>
            <person name="Martin F."/>
        </authorList>
    </citation>
    <scope>NUCLEOTIDE SEQUENCE</scope>
    <source>
        <strain evidence="1">HHB10654</strain>
    </source>
</reference>
<sequence>MVHSKASKPEGGTSGVHAVVNNRGDEALLQSLGYRQELRRTFTPLELFGIGFSVIGLFPSMASVLVYALPNGGAVALVWGWAACSIFLVFIGLALAELGSAAPTSGGLYYWTHSFSSPRYKNVLSWIVGYSNTIGNLAGAASVDWGCAVQLMAAVSIGSDLTFTPTTGQTYGVFAAILLAHGAICSMAAKYIARLQKLFIALNVLLCLAIIIGVPAATPVEFKNTAKFSFGNFQNLYGWTNGFAFILSFLAPLWTVGGYDASIHISEEANNASVAVPWAILSSVVVACILGFALNVAIAFNMGTDMEAILSSPTGQPMAAILFNSFGKNGTLAVWAIVVVVQFMMGMSIVTVCSRQTFAFARDGGLPFSHYLRRINSHTGVPMHAVWFCASISLLLGLLAFAGSVAIGAIFSLAIAGQYTAYSIPIAARFLGQNDFKKGAFSLGFMSLPVAVVAVTFMGFMLIVFFFPATPAPTAANMNYTIVVFGGTIFLSLLYFYFPKYGGKTWFNGPVSTLNEIESLSEGRSERSLEKARDQDSFTGVQA</sequence>
<dbReference type="Proteomes" id="UP000814140">
    <property type="component" value="Unassembled WGS sequence"/>
</dbReference>
<comment type="caution">
    <text evidence="1">The sequence shown here is derived from an EMBL/GenBank/DDBJ whole genome shotgun (WGS) entry which is preliminary data.</text>
</comment>
<evidence type="ECO:0000313" key="2">
    <source>
        <dbReference type="Proteomes" id="UP000814140"/>
    </source>
</evidence>
<evidence type="ECO:0000313" key="1">
    <source>
        <dbReference type="EMBL" id="KAI0065302.1"/>
    </source>
</evidence>
<proteinExistence type="predicted"/>
<accession>A0ACB8T9U3</accession>
<dbReference type="EMBL" id="MU277196">
    <property type="protein sequence ID" value="KAI0065302.1"/>
    <property type="molecule type" value="Genomic_DNA"/>
</dbReference>
<keyword evidence="2" id="KW-1185">Reference proteome</keyword>
<organism evidence="1 2">
    <name type="scientific">Artomyces pyxidatus</name>
    <dbReference type="NCBI Taxonomy" id="48021"/>
    <lineage>
        <taxon>Eukaryota</taxon>
        <taxon>Fungi</taxon>
        <taxon>Dikarya</taxon>
        <taxon>Basidiomycota</taxon>
        <taxon>Agaricomycotina</taxon>
        <taxon>Agaricomycetes</taxon>
        <taxon>Russulales</taxon>
        <taxon>Auriscalpiaceae</taxon>
        <taxon>Artomyces</taxon>
    </lineage>
</organism>
<gene>
    <name evidence="1" type="ORF">BV25DRAFT_1906333</name>
</gene>